<comment type="caution">
    <text evidence="2">The sequence shown here is derived from an EMBL/GenBank/DDBJ whole genome shotgun (WGS) entry which is preliminary data.</text>
</comment>
<dbReference type="OrthoDB" id="839553at2"/>
<proteinExistence type="predicted"/>
<dbReference type="AlphaFoldDB" id="R7ZSL0"/>
<keyword evidence="1" id="KW-0812">Transmembrane</keyword>
<feature type="transmembrane region" description="Helical" evidence="1">
    <location>
        <begin position="117"/>
        <end position="136"/>
    </location>
</feature>
<feature type="transmembrane region" description="Helical" evidence="1">
    <location>
        <begin position="148"/>
        <end position="169"/>
    </location>
</feature>
<evidence type="ECO:0008006" key="4">
    <source>
        <dbReference type="Google" id="ProtNLM"/>
    </source>
</evidence>
<dbReference type="Proteomes" id="UP000013909">
    <property type="component" value="Unassembled WGS sequence"/>
</dbReference>
<name>R7ZSL0_9BACT</name>
<organism evidence="2 3">
    <name type="scientific">Lunatimonas lonarensis</name>
    <dbReference type="NCBI Taxonomy" id="1232681"/>
    <lineage>
        <taxon>Bacteria</taxon>
        <taxon>Pseudomonadati</taxon>
        <taxon>Bacteroidota</taxon>
        <taxon>Cytophagia</taxon>
        <taxon>Cytophagales</taxon>
        <taxon>Cyclobacteriaceae</taxon>
    </lineage>
</organism>
<feature type="transmembrane region" description="Helical" evidence="1">
    <location>
        <begin position="87"/>
        <end position="105"/>
    </location>
</feature>
<accession>R7ZSL0</accession>
<protein>
    <recommendedName>
        <fullName evidence="4">Transmembrane protein</fullName>
    </recommendedName>
</protein>
<feature type="transmembrane region" description="Helical" evidence="1">
    <location>
        <begin position="40"/>
        <end position="57"/>
    </location>
</feature>
<feature type="transmembrane region" description="Helical" evidence="1">
    <location>
        <begin position="12"/>
        <end position="34"/>
    </location>
</feature>
<evidence type="ECO:0000313" key="3">
    <source>
        <dbReference type="Proteomes" id="UP000013909"/>
    </source>
</evidence>
<dbReference type="STRING" id="1232681.ADIS_2454"/>
<feature type="transmembrane region" description="Helical" evidence="1">
    <location>
        <begin position="64"/>
        <end position="81"/>
    </location>
</feature>
<dbReference type="EMBL" id="AQHR01000067">
    <property type="protein sequence ID" value="EON77072.1"/>
    <property type="molecule type" value="Genomic_DNA"/>
</dbReference>
<reference evidence="2 3" key="1">
    <citation type="submission" date="2013-02" db="EMBL/GenBank/DDBJ databases">
        <title>A novel strain isolated from Lonar lake, Maharashtra, India.</title>
        <authorList>
            <person name="Singh A."/>
        </authorList>
    </citation>
    <scope>NUCLEOTIDE SEQUENCE [LARGE SCALE GENOMIC DNA]</scope>
    <source>
        <strain evidence="2 3">AK24</strain>
    </source>
</reference>
<evidence type="ECO:0000256" key="1">
    <source>
        <dbReference type="SAM" id="Phobius"/>
    </source>
</evidence>
<keyword evidence="1" id="KW-1133">Transmembrane helix</keyword>
<sequence>MQALLNQSLRLSTVKTTAVWLTLAILCPIVVHLIPPHNGIPIGAFLLPMFYIPLIVLWTSTWRIALTVSVLAPLLNFLLTGSPQPGIMYILTLEVILFAIIALFLISSPLKWAAGPLSYLGAKIFSSALLVIYPILPIAPFDFFVNSLQNGALGILILLIINLLLVRFFPRNT</sequence>
<keyword evidence="1" id="KW-0472">Membrane</keyword>
<keyword evidence="3" id="KW-1185">Reference proteome</keyword>
<gene>
    <name evidence="2" type="ORF">ADIS_2454</name>
</gene>
<dbReference type="RefSeq" id="WP_010854590.1">
    <property type="nucleotide sequence ID" value="NZ_AQHR01000067.1"/>
</dbReference>
<evidence type="ECO:0000313" key="2">
    <source>
        <dbReference type="EMBL" id="EON77072.1"/>
    </source>
</evidence>